<sequence length="57" mass="6437">MNSEKYPALCSSFVGPAIKSWRENVATAIVGDMRFTGNTAVEEFREFGNFEKYTLII</sequence>
<organism evidence="1 2">
    <name type="scientific">Dictyobacter halimunensis</name>
    <dbReference type="NCBI Taxonomy" id="3026934"/>
    <lineage>
        <taxon>Bacteria</taxon>
        <taxon>Bacillati</taxon>
        <taxon>Chloroflexota</taxon>
        <taxon>Ktedonobacteria</taxon>
        <taxon>Ktedonobacterales</taxon>
        <taxon>Dictyobacteraceae</taxon>
        <taxon>Dictyobacter</taxon>
    </lineage>
</organism>
<reference evidence="1 2" key="1">
    <citation type="submission" date="2023-02" db="EMBL/GenBank/DDBJ databases">
        <title>Dictyobacter halimunensis sp. nov., a new member of the class Ktedonobacteria from forest soil in a geothermal area.</title>
        <authorList>
            <person name="Rachmania M.K."/>
            <person name="Ningsih F."/>
            <person name="Sakai Y."/>
            <person name="Yabe S."/>
            <person name="Yokota A."/>
            <person name="Sjamsuridzal W."/>
        </authorList>
    </citation>
    <scope>NUCLEOTIDE SEQUENCE [LARGE SCALE GENOMIC DNA]</scope>
    <source>
        <strain evidence="1 2">S3.2.2.5</strain>
    </source>
</reference>
<name>A0ABQ6FQQ9_9CHLR</name>
<accession>A0ABQ6FQQ9</accession>
<keyword evidence="2" id="KW-1185">Reference proteome</keyword>
<comment type="caution">
    <text evidence="1">The sequence shown here is derived from an EMBL/GenBank/DDBJ whole genome shotgun (WGS) entry which is preliminary data.</text>
</comment>
<protein>
    <submittedName>
        <fullName evidence="1">Uncharacterized protein</fullName>
    </submittedName>
</protein>
<gene>
    <name evidence="1" type="ORF">KDH_34430</name>
</gene>
<proteinExistence type="predicted"/>
<evidence type="ECO:0000313" key="1">
    <source>
        <dbReference type="EMBL" id="GLV56604.1"/>
    </source>
</evidence>
<dbReference type="EMBL" id="BSRI01000002">
    <property type="protein sequence ID" value="GLV56604.1"/>
    <property type="molecule type" value="Genomic_DNA"/>
</dbReference>
<evidence type="ECO:0000313" key="2">
    <source>
        <dbReference type="Proteomes" id="UP001344906"/>
    </source>
</evidence>
<dbReference type="Proteomes" id="UP001344906">
    <property type="component" value="Unassembled WGS sequence"/>
</dbReference>